<dbReference type="InterPro" id="IPR000014">
    <property type="entry name" value="PAS"/>
</dbReference>
<dbReference type="Pfam" id="PF00563">
    <property type="entry name" value="EAL"/>
    <property type="match status" value="1"/>
</dbReference>
<comment type="caution">
    <text evidence="4">The sequence shown here is derived from an EMBL/GenBank/DDBJ whole genome shotgun (WGS) entry which is preliminary data.</text>
</comment>
<evidence type="ECO:0000313" key="5">
    <source>
        <dbReference type="Proteomes" id="UP001449225"/>
    </source>
</evidence>
<dbReference type="SUPFAM" id="SSF55785">
    <property type="entry name" value="PYP-like sensor domain (PAS domain)"/>
    <property type="match status" value="1"/>
</dbReference>
<dbReference type="SUPFAM" id="SSF141868">
    <property type="entry name" value="EAL domain-like"/>
    <property type="match status" value="1"/>
</dbReference>
<dbReference type="Pfam" id="PF13426">
    <property type="entry name" value="PAS_9"/>
    <property type="match status" value="1"/>
</dbReference>
<proteinExistence type="predicted"/>
<dbReference type="InterPro" id="IPR043128">
    <property type="entry name" value="Rev_trsase/Diguanyl_cyclase"/>
</dbReference>
<gene>
    <name evidence="4" type="ORF">WNY58_01755</name>
</gene>
<dbReference type="PROSITE" id="PS50883">
    <property type="entry name" value="EAL"/>
    <property type="match status" value="1"/>
</dbReference>
<dbReference type="CDD" id="cd01948">
    <property type="entry name" value="EAL"/>
    <property type="match status" value="1"/>
</dbReference>
<dbReference type="SMART" id="SM00052">
    <property type="entry name" value="EAL"/>
    <property type="match status" value="1"/>
</dbReference>
<dbReference type="NCBIfam" id="TIGR00254">
    <property type="entry name" value="GGDEF"/>
    <property type="match status" value="1"/>
</dbReference>
<dbReference type="RefSeq" id="WP_342853518.1">
    <property type="nucleotide sequence ID" value="NZ_JBBMRA010000001.1"/>
</dbReference>
<dbReference type="InterPro" id="IPR052155">
    <property type="entry name" value="Biofilm_reg_signaling"/>
</dbReference>
<dbReference type="Proteomes" id="UP001449225">
    <property type="component" value="Unassembled WGS sequence"/>
</dbReference>
<dbReference type="Pfam" id="PF00990">
    <property type="entry name" value="GGDEF"/>
    <property type="match status" value="1"/>
</dbReference>
<feature type="transmembrane region" description="Helical" evidence="1">
    <location>
        <begin position="163"/>
        <end position="185"/>
    </location>
</feature>
<organism evidence="4 5">
    <name type="scientific">Neptuniibacter pectenicola</name>
    <dbReference type="NCBI Taxonomy" id="1806669"/>
    <lineage>
        <taxon>Bacteria</taxon>
        <taxon>Pseudomonadati</taxon>
        <taxon>Pseudomonadota</taxon>
        <taxon>Gammaproteobacteria</taxon>
        <taxon>Oceanospirillales</taxon>
        <taxon>Oceanospirillaceae</taxon>
        <taxon>Neptuniibacter</taxon>
    </lineage>
</organism>
<dbReference type="Gene3D" id="3.30.70.270">
    <property type="match status" value="1"/>
</dbReference>
<keyword evidence="1" id="KW-1133">Transmembrane helix</keyword>
<dbReference type="SUPFAM" id="SSF55073">
    <property type="entry name" value="Nucleotide cyclase"/>
    <property type="match status" value="1"/>
</dbReference>
<dbReference type="InterPro" id="IPR035919">
    <property type="entry name" value="EAL_sf"/>
</dbReference>
<keyword evidence="1" id="KW-0472">Membrane</keyword>
<evidence type="ECO:0000256" key="1">
    <source>
        <dbReference type="SAM" id="Phobius"/>
    </source>
</evidence>
<evidence type="ECO:0000259" key="3">
    <source>
        <dbReference type="PROSITE" id="PS50887"/>
    </source>
</evidence>
<dbReference type="InterPro" id="IPR000160">
    <property type="entry name" value="GGDEF_dom"/>
</dbReference>
<dbReference type="PROSITE" id="PS50887">
    <property type="entry name" value="GGDEF"/>
    <property type="match status" value="1"/>
</dbReference>
<dbReference type="PANTHER" id="PTHR44757:SF2">
    <property type="entry name" value="BIOFILM ARCHITECTURE MAINTENANCE PROTEIN MBAA"/>
    <property type="match status" value="1"/>
</dbReference>
<dbReference type="SMART" id="SM00267">
    <property type="entry name" value="GGDEF"/>
    <property type="match status" value="1"/>
</dbReference>
<feature type="domain" description="EAL" evidence="2">
    <location>
        <begin position="497"/>
        <end position="751"/>
    </location>
</feature>
<dbReference type="PANTHER" id="PTHR44757">
    <property type="entry name" value="DIGUANYLATE CYCLASE DGCP"/>
    <property type="match status" value="1"/>
</dbReference>
<dbReference type="InterPro" id="IPR035965">
    <property type="entry name" value="PAS-like_dom_sf"/>
</dbReference>
<reference evidence="4 5" key="1">
    <citation type="submission" date="2024-03" db="EMBL/GenBank/DDBJ databases">
        <title>Community enrichment and isolation of bacterial strains for fucoidan degradation.</title>
        <authorList>
            <person name="Sichert A."/>
        </authorList>
    </citation>
    <scope>NUCLEOTIDE SEQUENCE [LARGE SCALE GENOMIC DNA]</scope>
    <source>
        <strain evidence="4 5">AS76</strain>
    </source>
</reference>
<dbReference type="InterPro" id="IPR001633">
    <property type="entry name" value="EAL_dom"/>
</dbReference>
<dbReference type="CDD" id="cd00130">
    <property type="entry name" value="PAS"/>
    <property type="match status" value="1"/>
</dbReference>
<evidence type="ECO:0000313" key="4">
    <source>
        <dbReference type="EMBL" id="MEM5535105.1"/>
    </source>
</evidence>
<feature type="domain" description="GGDEF" evidence="3">
    <location>
        <begin position="355"/>
        <end position="488"/>
    </location>
</feature>
<keyword evidence="5" id="KW-1185">Reference proteome</keyword>
<dbReference type="CDD" id="cd01949">
    <property type="entry name" value="GGDEF"/>
    <property type="match status" value="1"/>
</dbReference>
<dbReference type="EMBL" id="JBBMRA010000001">
    <property type="protein sequence ID" value="MEM5535105.1"/>
    <property type="molecule type" value="Genomic_DNA"/>
</dbReference>
<dbReference type="Gene3D" id="3.30.450.20">
    <property type="entry name" value="PAS domain"/>
    <property type="match status" value="1"/>
</dbReference>
<dbReference type="InterPro" id="IPR029787">
    <property type="entry name" value="Nucleotide_cyclase"/>
</dbReference>
<keyword evidence="1" id="KW-0812">Transmembrane</keyword>
<sequence>MLTIFNYRLIAALVLSTVIIMSVFGAVRFYLSEKAFEANLDSLVFQTSNRITSAVKPSIWSIYSKSVERSFSQEFASGVLDSELLGEYVVGVVVYGQFGHIYMGKWKDRQGQVFSYDVKQRKKLIEYADFRRTFPISFDTMTLGKVELFIDTTAFKQHQKDTLIVELIQIGIVSIFFVFVLFYMIKRSLLKPMRKLELAHKTFASMTEAIVYTDHKGDIYEFNNAFLNMLKPGAVDVVGKNIQAFFPEAFNTFAPVFAEGAHEAWQGEASFCAYDSCVVPVWLTVSVVEEDAQSLENPDGASELVFVFQDISERKNAEAKLQKLAFHDVLTGQPNRQYFEEELALNLNLAQRQGRKLSLIFIDLDNFKHINDALGHAAGDDVLIEAAKRFRLRLRRADFLARIGGDEFTVIVNGVTDSEESAFIAKGLIDALNEPIVINSTEFKVGASIGIANYPDDAEDEQELIKNADIAMYNAKDLGKNQISFFSNELNEKVEHYFELKNHLDLAIKHGEFRLYFQPKVDLLANKICAAEALIRWIKADGTLVAPDNFIPVAEDTKQIIPIGQWVIETAIQQLKDWQDTEFKDLSLSINVSAIQLYDESFLPHLKSNLASSGINPAQLEIEITETAVITDTETAVKILYELKKLDVMLSLDDFGTGYSSLSYLRLLPVDILKIDRSFIASAKEGNVSNKILASIIALARDLAIDVVAEGVEDETHLNLLLAHQCQLGQGYYFSRPLPLAQFSELALDLSLH</sequence>
<name>A0ABU9TN21_9GAMM</name>
<dbReference type="Gene3D" id="3.20.20.450">
    <property type="entry name" value="EAL domain"/>
    <property type="match status" value="1"/>
</dbReference>
<accession>A0ABU9TN21</accession>
<protein>
    <submittedName>
        <fullName evidence="4">EAL domain-containing protein</fullName>
    </submittedName>
</protein>
<evidence type="ECO:0000259" key="2">
    <source>
        <dbReference type="PROSITE" id="PS50883"/>
    </source>
</evidence>